<dbReference type="Gene3D" id="2.40.10.340">
    <property type="entry name" value="Rod shape-determining protein MreC, domain 1"/>
    <property type="match status" value="1"/>
</dbReference>
<dbReference type="InterPro" id="IPR042177">
    <property type="entry name" value="Cell/Rod_1"/>
</dbReference>
<sequence length="270" mass="30614">MQQIVNFILRNKSFLFFLLLLSISVSLTIQSHSYHRSKFINSANFFTGGLYNTSNSISSYFNLEEENQKLNKENARLNTLIGNTKKESISYIDTTTFENTFKFTPARIIKNSYSKQQNVLLINKGKKDSIKDDLAVIDNNKIIGITANYNSKYATVISILNTTSRISAQLKKTNHFGTLSWNGKSPKIVQLTDIQKNAPVKIGDTIITSGRSSIFPKGILIGSIKDFKLDITENYYEINVSLFNDMTNLEHVMVIENKDKSLIEDLLNNE</sequence>
<gene>
    <name evidence="7" type="ORF">C7H61_01480</name>
</gene>
<reference evidence="7 8" key="1">
    <citation type="submission" date="2018-03" db="EMBL/GenBank/DDBJ databases">
        <title>Mesoflavibacter sp. HG37 and Mesoflavibacter sp. HG96 sp.nov., two marine bacteria isolated from seawater of Western Pacific Ocean.</title>
        <authorList>
            <person name="Cheng H."/>
            <person name="Wu Y.-H."/>
            <person name="Guo L.-L."/>
            <person name="Xu X.-W."/>
        </authorList>
    </citation>
    <scope>NUCLEOTIDE SEQUENCE [LARGE SCALE GENOMIC DNA]</scope>
    <source>
        <strain evidence="7 8">KCTC 42117</strain>
    </source>
</reference>
<evidence type="ECO:0000256" key="3">
    <source>
        <dbReference type="ARBA" id="ARBA00022960"/>
    </source>
</evidence>
<name>A0A2T1NLV9_9FLAO</name>
<dbReference type="InterPro" id="IPR042175">
    <property type="entry name" value="Cell/Rod_MreC_2"/>
</dbReference>
<dbReference type="OrthoDB" id="9811827at2"/>
<dbReference type="RefSeq" id="WP_106676521.1">
    <property type="nucleotide sequence ID" value="NZ_JACHWV010000006.1"/>
</dbReference>
<evidence type="ECO:0000256" key="4">
    <source>
        <dbReference type="ARBA" id="ARBA00032089"/>
    </source>
</evidence>
<dbReference type="AlphaFoldDB" id="A0A2T1NLV9"/>
<dbReference type="EMBL" id="PXOT01000014">
    <property type="protein sequence ID" value="PSG93873.1"/>
    <property type="molecule type" value="Genomic_DNA"/>
</dbReference>
<dbReference type="Gene3D" id="2.40.10.350">
    <property type="entry name" value="Rod shape-determining protein MreC, domain 2"/>
    <property type="match status" value="1"/>
</dbReference>
<accession>A0A2T1NLV9</accession>
<evidence type="ECO:0000256" key="1">
    <source>
        <dbReference type="ARBA" id="ARBA00009369"/>
    </source>
</evidence>
<dbReference type="PANTHER" id="PTHR34138:SF1">
    <property type="entry name" value="CELL SHAPE-DETERMINING PROTEIN MREC"/>
    <property type="match status" value="1"/>
</dbReference>
<dbReference type="PANTHER" id="PTHR34138">
    <property type="entry name" value="CELL SHAPE-DETERMINING PROTEIN MREC"/>
    <property type="match status" value="1"/>
</dbReference>
<feature type="domain" description="Rod shape-determining protein MreC beta-barrel core" evidence="6">
    <location>
        <begin position="108"/>
        <end position="256"/>
    </location>
</feature>
<organism evidence="7 8">
    <name type="scientific">Mesoflavibacter zeaxanthinifaciens subsp. sabulilitoris</name>
    <dbReference type="NCBI Taxonomy" id="1520893"/>
    <lineage>
        <taxon>Bacteria</taxon>
        <taxon>Pseudomonadati</taxon>
        <taxon>Bacteroidota</taxon>
        <taxon>Flavobacteriia</taxon>
        <taxon>Flavobacteriales</taxon>
        <taxon>Flavobacteriaceae</taxon>
        <taxon>Mesoflavibacter</taxon>
    </lineage>
</organism>
<comment type="similarity">
    <text evidence="1">Belongs to the MreC family.</text>
</comment>
<keyword evidence="3" id="KW-0133">Cell shape</keyword>
<evidence type="ECO:0000313" key="8">
    <source>
        <dbReference type="Proteomes" id="UP000238430"/>
    </source>
</evidence>
<protein>
    <recommendedName>
        <fullName evidence="2">Cell shape-determining protein MreC</fullName>
    </recommendedName>
    <alternativeName>
        <fullName evidence="4">Cell shape protein MreC</fullName>
    </alternativeName>
</protein>
<dbReference type="NCBIfam" id="NF010532">
    <property type="entry name" value="PRK13922.9-3"/>
    <property type="match status" value="1"/>
</dbReference>
<dbReference type="InterPro" id="IPR055342">
    <property type="entry name" value="MreC_beta-barrel_core"/>
</dbReference>
<keyword evidence="5" id="KW-0175">Coiled coil</keyword>
<evidence type="ECO:0000256" key="5">
    <source>
        <dbReference type="SAM" id="Coils"/>
    </source>
</evidence>
<evidence type="ECO:0000256" key="2">
    <source>
        <dbReference type="ARBA" id="ARBA00013855"/>
    </source>
</evidence>
<evidence type="ECO:0000313" key="7">
    <source>
        <dbReference type="EMBL" id="PSG93873.1"/>
    </source>
</evidence>
<dbReference type="Proteomes" id="UP000238430">
    <property type="component" value="Unassembled WGS sequence"/>
</dbReference>
<dbReference type="InterPro" id="IPR007221">
    <property type="entry name" value="MreC"/>
</dbReference>
<feature type="coiled-coil region" evidence="5">
    <location>
        <begin position="60"/>
        <end position="87"/>
    </location>
</feature>
<dbReference type="GO" id="GO:0008360">
    <property type="term" value="P:regulation of cell shape"/>
    <property type="evidence" value="ECO:0007669"/>
    <property type="project" value="UniProtKB-KW"/>
</dbReference>
<comment type="caution">
    <text evidence="7">The sequence shown here is derived from an EMBL/GenBank/DDBJ whole genome shotgun (WGS) entry which is preliminary data.</text>
</comment>
<evidence type="ECO:0000259" key="6">
    <source>
        <dbReference type="Pfam" id="PF04085"/>
    </source>
</evidence>
<dbReference type="Pfam" id="PF04085">
    <property type="entry name" value="MreC"/>
    <property type="match status" value="1"/>
</dbReference>
<dbReference type="GO" id="GO:0005886">
    <property type="term" value="C:plasma membrane"/>
    <property type="evidence" value="ECO:0007669"/>
    <property type="project" value="TreeGrafter"/>
</dbReference>
<proteinExistence type="inferred from homology"/>
<keyword evidence="8" id="KW-1185">Reference proteome</keyword>